<gene>
    <name evidence="3" type="ORF">CDD81_390</name>
</gene>
<comment type="caution">
    <text evidence="3">The sequence shown here is derived from an EMBL/GenBank/DDBJ whole genome shotgun (WGS) entry which is preliminary data.</text>
</comment>
<dbReference type="STRING" id="1399860.A0A2C5X8L8"/>
<feature type="region of interest" description="Disordered" evidence="1">
    <location>
        <begin position="42"/>
        <end position="73"/>
    </location>
</feature>
<dbReference type="InterPro" id="IPR013968">
    <property type="entry name" value="PKS_KR"/>
</dbReference>
<evidence type="ECO:0000313" key="3">
    <source>
        <dbReference type="EMBL" id="PHH61419.1"/>
    </source>
</evidence>
<dbReference type="OrthoDB" id="5153882at2759"/>
<dbReference type="Gene3D" id="3.40.50.720">
    <property type="entry name" value="NAD(P)-binding Rossmann-like Domain"/>
    <property type="match status" value="1"/>
</dbReference>
<organism evidence="3 4">
    <name type="scientific">Ophiocordyceps australis</name>
    <dbReference type="NCBI Taxonomy" id="1399860"/>
    <lineage>
        <taxon>Eukaryota</taxon>
        <taxon>Fungi</taxon>
        <taxon>Dikarya</taxon>
        <taxon>Ascomycota</taxon>
        <taxon>Pezizomycotina</taxon>
        <taxon>Sordariomycetes</taxon>
        <taxon>Hypocreomycetidae</taxon>
        <taxon>Hypocreales</taxon>
        <taxon>Ophiocordycipitaceae</taxon>
        <taxon>Ophiocordyceps</taxon>
    </lineage>
</organism>
<evidence type="ECO:0000256" key="1">
    <source>
        <dbReference type="SAM" id="MobiDB-lite"/>
    </source>
</evidence>
<reference evidence="3 4" key="1">
    <citation type="submission" date="2017-06" db="EMBL/GenBank/DDBJ databases">
        <title>Ant-infecting Ophiocordyceps genomes reveal a high diversity of potential behavioral manipulation genes and a possible major role for enterotoxins.</title>
        <authorList>
            <person name="De Bekker C."/>
            <person name="Evans H.C."/>
            <person name="Brachmann A."/>
            <person name="Hughes D.P."/>
        </authorList>
    </citation>
    <scope>NUCLEOTIDE SEQUENCE [LARGE SCALE GENOMIC DNA]</scope>
    <source>
        <strain evidence="3 4">Map64</strain>
    </source>
</reference>
<accession>A0A2C5X8L8</accession>
<sequence>MTHDDWVVGTRAKVTGSWNLHATMPPNVDFFILISSLNGIIRGPGQANQPGGRGGSQDGADAAGGGEPVPDVLGNATLEQLAHEPARSSIHRRGKTGHDVVTDFGQLQVLS</sequence>
<dbReference type="EMBL" id="NJET01000104">
    <property type="protein sequence ID" value="PHH61419.1"/>
    <property type="molecule type" value="Genomic_DNA"/>
</dbReference>
<dbReference type="AlphaFoldDB" id="A0A2C5X8L8"/>
<proteinExistence type="predicted"/>
<keyword evidence="4" id="KW-1185">Reference proteome</keyword>
<evidence type="ECO:0000313" key="4">
    <source>
        <dbReference type="Proteomes" id="UP000226192"/>
    </source>
</evidence>
<dbReference type="Pfam" id="PF08659">
    <property type="entry name" value="KR"/>
    <property type="match status" value="1"/>
</dbReference>
<dbReference type="Proteomes" id="UP000226192">
    <property type="component" value="Unassembled WGS sequence"/>
</dbReference>
<feature type="domain" description="Ketoreductase (KR)" evidence="2">
    <location>
        <begin position="1"/>
        <end position="48"/>
    </location>
</feature>
<name>A0A2C5X8L8_9HYPO</name>
<evidence type="ECO:0000259" key="2">
    <source>
        <dbReference type="Pfam" id="PF08659"/>
    </source>
</evidence>
<protein>
    <recommendedName>
        <fullName evidence="2">Ketoreductase (KR) domain-containing protein</fullName>
    </recommendedName>
</protein>
<feature type="compositionally biased region" description="Gly residues" evidence="1">
    <location>
        <begin position="51"/>
        <end position="67"/>
    </location>
</feature>